<dbReference type="PANTHER" id="PTHR24056">
    <property type="entry name" value="CELL DIVISION PROTEIN KINASE"/>
    <property type="match status" value="1"/>
</dbReference>
<dbReference type="AlphaFoldDB" id="A0A067CGQ2"/>
<evidence type="ECO:0000256" key="5">
    <source>
        <dbReference type="ARBA" id="ARBA00022777"/>
    </source>
</evidence>
<sequence>MDRYIVEKVIGEGTYGVVYKAIEKSTKEQVAIKKFKFLGDDNLSKRELQACSMLNHPNIVTFRYSFRGDGYLHLVFDYAPSTLAKLVARNKTGLRPAHARAIAFQLTKALHCCHANHIIHRDIKPENVLLDANGNVKLCDFGVARPIQYEGEALSDYVATRWYRPPEQELRCTNYSYNADIWSLGCVIAELFTGKPLFRGENQLDQLRLIQEMLGPLPPSLAAKLPKGVSVSKATYPTTSLRLAFSETIPFPERLSARDALDHVLFAKLRQEDLVAEAQKKRRQRHHDDIEEEIDGVRTEYEGDDLDGSGPTLDDMKGDDEVKSMRAMAKGFGPRIMAPLRKSQGAKDDDIQEIIESEDNNTVARRRLSLHSSIASEHSIYDDDFEDYESESKR</sequence>
<dbReference type="Proteomes" id="UP000030745">
    <property type="component" value="Unassembled WGS sequence"/>
</dbReference>
<dbReference type="PROSITE" id="PS00108">
    <property type="entry name" value="PROTEIN_KINASE_ST"/>
    <property type="match status" value="1"/>
</dbReference>
<evidence type="ECO:0000256" key="4">
    <source>
        <dbReference type="ARBA" id="ARBA00022741"/>
    </source>
</evidence>
<evidence type="ECO:0000256" key="8">
    <source>
        <dbReference type="ARBA" id="ARBA00039612"/>
    </source>
</evidence>
<keyword evidence="3" id="KW-0808">Transferase</keyword>
<evidence type="ECO:0000256" key="13">
    <source>
        <dbReference type="SAM" id="MobiDB-lite"/>
    </source>
</evidence>
<dbReference type="SMART" id="SM00220">
    <property type="entry name" value="S_TKc"/>
    <property type="match status" value="1"/>
</dbReference>
<evidence type="ECO:0000313" key="16">
    <source>
        <dbReference type="Proteomes" id="UP000030745"/>
    </source>
</evidence>
<evidence type="ECO:0000256" key="2">
    <source>
        <dbReference type="ARBA" id="ARBA00022527"/>
    </source>
</evidence>
<comment type="subunit">
    <text evidence="7">May form a complex composed of at least the catalytic subunit CRK2 and a cyclin.</text>
</comment>
<dbReference type="RefSeq" id="XP_012203289.1">
    <property type="nucleotide sequence ID" value="XM_012347899.1"/>
</dbReference>
<evidence type="ECO:0000313" key="15">
    <source>
        <dbReference type="EMBL" id="KDO26002.1"/>
    </source>
</evidence>
<feature type="domain" description="Protein kinase" evidence="14">
    <location>
        <begin position="4"/>
        <end position="266"/>
    </location>
</feature>
<keyword evidence="5 15" id="KW-0418">Kinase</keyword>
<feature type="compositionally biased region" description="Acidic residues" evidence="13">
    <location>
        <begin position="382"/>
        <end position="394"/>
    </location>
</feature>
<organism evidence="15 16">
    <name type="scientific">Saprolegnia parasitica (strain CBS 223.65)</name>
    <dbReference type="NCBI Taxonomy" id="695850"/>
    <lineage>
        <taxon>Eukaryota</taxon>
        <taxon>Sar</taxon>
        <taxon>Stramenopiles</taxon>
        <taxon>Oomycota</taxon>
        <taxon>Saprolegniomycetes</taxon>
        <taxon>Saprolegniales</taxon>
        <taxon>Saprolegniaceae</taxon>
        <taxon>Saprolegnia</taxon>
    </lineage>
</organism>
<dbReference type="InterPro" id="IPR050108">
    <property type="entry name" value="CDK"/>
</dbReference>
<feature type="binding site" evidence="11">
    <location>
        <position position="34"/>
    </location>
    <ligand>
        <name>ATP</name>
        <dbReference type="ChEBI" id="CHEBI:30616"/>
    </ligand>
</feature>
<dbReference type="InterPro" id="IPR017441">
    <property type="entry name" value="Protein_kinase_ATP_BS"/>
</dbReference>
<evidence type="ECO:0000256" key="12">
    <source>
        <dbReference type="RuleBase" id="RU000304"/>
    </source>
</evidence>
<dbReference type="PROSITE" id="PS50011">
    <property type="entry name" value="PROTEIN_KINASE_DOM"/>
    <property type="match status" value="1"/>
</dbReference>
<dbReference type="OrthoDB" id="548217at2759"/>
<dbReference type="VEuPathDB" id="FungiDB:SPRG_08655"/>
<dbReference type="GeneID" id="24130869"/>
<feature type="region of interest" description="Disordered" evidence="13">
    <location>
        <begin position="372"/>
        <end position="394"/>
    </location>
</feature>
<evidence type="ECO:0000256" key="10">
    <source>
        <dbReference type="ARBA" id="ARBA00042858"/>
    </source>
</evidence>
<gene>
    <name evidence="15" type="ORF">SPRG_08655</name>
</gene>
<dbReference type="Gene3D" id="3.30.200.20">
    <property type="entry name" value="Phosphorylase Kinase, domain 1"/>
    <property type="match status" value="1"/>
</dbReference>
<dbReference type="InterPro" id="IPR011009">
    <property type="entry name" value="Kinase-like_dom_sf"/>
</dbReference>
<evidence type="ECO:0000256" key="3">
    <source>
        <dbReference type="ARBA" id="ARBA00022679"/>
    </source>
</evidence>
<keyword evidence="2 12" id="KW-0723">Serine/threonine-protein kinase</keyword>
<dbReference type="EMBL" id="KK583227">
    <property type="protein sequence ID" value="KDO26002.1"/>
    <property type="molecule type" value="Genomic_DNA"/>
</dbReference>
<dbReference type="FunFam" id="1.10.510.10:FF:000624">
    <property type="entry name" value="Mitogen-activated protein kinase"/>
    <property type="match status" value="1"/>
</dbReference>
<evidence type="ECO:0000256" key="11">
    <source>
        <dbReference type="PROSITE-ProRule" id="PRU10141"/>
    </source>
</evidence>
<dbReference type="InterPro" id="IPR008271">
    <property type="entry name" value="Ser/Thr_kinase_AS"/>
</dbReference>
<dbReference type="GO" id="GO:0004674">
    <property type="term" value="F:protein serine/threonine kinase activity"/>
    <property type="evidence" value="ECO:0007669"/>
    <property type="project" value="UniProtKB-KW"/>
</dbReference>
<dbReference type="GO" id="GO:0005634">
    <property type="term" value="C:nucleus"/>
    <property type="evidence" value="ECO:0007669"/>
    <property type="project" value="TreeGrafter"/>
</dbReference>
<dbReference type="GO" id="GO:0005524">
    <property type="term" value="F:ATP binding"/>
    <property type="evidence" value="ECO:0007669"/>
    <property type="project" value="UniProtKB-UniRule"/>
</dbReference>
<keyword evidence="16" id="KW-1185">Reference proteome</keyword>
<dbReference type="PROSITE" id="PS00107">
    <property type="entry name" value="PROTEIN_KINASE_ATP"/>
    <property type="match status" value="1"/>
</dbReference>
<proteinExistence type="inferred from homology"/>
<accession>A0A067CGQ2</accession>
<name>A0A067CGQ2_SAPPC</name>
<evidence type="ECO:0000256" key="1">
    <source>
        <dbReference type="ARBA" id="ARBA00006485"/>
    </source>
</evidence>
<evidence type="ECO:0000256" key="9">
    <source>
        <dbReference type="ARBA" id="ARBA00041902"/>
    </source>
</evidence>
<dbReference type="Gene3D" id="1.10.510.10">
    <property type="entry name" value="Transferase(Phosphotransferase) domain 1"/>
    <property type="match status" value="1"/>
</dbReference>
<dbReference type="Pfam" id="PF00069">
    <property type="entry name" value="Pkinase"/>
    <property type="match status" value="1"/>
</dbReference>
<dbReference type="KEGG" id="spar:SPRG_08655"/>
<keyword evidence="6 11" id="KW-0067">ATP-binding</keyword>
<dbReference type="PANTHER" id="PTHR24056:SF111">
    <property type="entry name" value="CYCLIN-DEPENDENT KINASE-LIKE 5"/>
    <property type="match status" value="1"/>
</dbReference>
<evidence type="ECO:0000256" key="6">
    <source>
        <dbReference type="ARBA" id="ARBA00022840"/>
    </source>
</evidence>
<reference evidence="15 16" key="1">
    <citation type="journal article" date="2013" name="PLoS Genet.">
        <title>Distinctive expansion of potential virulence genes in the genome of the oomycete fish pathogen Saprolegnia parasitica.</title>
        <authorList>
            <person name="Jiang R.H."/>
            <person name="de Bruijn I."/>
            <person name="Haas B.J."/>
            <person name="Belmonte R."/>
            <person name="Lobach L."/>
            <person name="Christie J."/>
            <person name="van den Ackerveken G."/>
            <person name="Bottin A."/>
            <person name="Bulone V."/>
            <person name="Diaz-Moreno S.M."/>
            <person name="Dumas B."/>
            <person name="Fan L."/>
            <person name="Gaulin E."/>
            <person name="Govers F."/>
            <person name="Grenville-Briggs L.J."/>
            <person name="Horner N.R."/>
            <person name="Levin J.Z."/>
            <person name="Mammella M."/>
            <person name="Meijer H.J."/>
            <person name="Morris P."/>
            <person name="Nusbaum C."/>
            <person name="Oome S."/>
            <person name="Phillips A.J."/>
            <person name="van Rooyen D."/>
            <person name="Rzeszutek E."/>
            <person name="Saraiva M."/>
            <person name="Secombes C.J."/>
            <person name="Seidl M.F."/>
            <person name="Snel B."/>
            <person name="Stassen J.H."/>
            <person name="Sykes S."/>
            <person name="Tripathy S."/>
            <person name="van den Berg H."/>
            <person name="Vega-Arreguin J.C."/>
            <person name="Wawra S."/>
            <person name="Young S.K."/>
            <person name="Zeng Q."/>
            <person name="Dieguez-Uribeondo J."/>
            <person name="Russ C."/>
            <person name="Tyler B.M."/>
            <person name="van West P."/>
        </authorList>
    </citation>
    <scope>NUCLEOTIDE SEQUENCE [LARGE SCALE GENOMIC DNA]</scope>
    <source>
        <strain evidence="15 16">CBS 223.65</strain>
    </source>
</reference>
<protein>
    <recommendedName>
        <fullName evidence="8">Cyclin-dependent kinase 2 homolog</fullName>
    </recommendedName>
    <alternativeName>
        <fullName evidence="9">Cell division control protein 2 homolog</fullName>
    </alternativeName>
    <alternativeName>
        <fullName evidence="10">cdc2-related kinase 2</fullName>
    </alternativeName>
</protein>
<evidence type="ECO:0000259" key="14">
    <source>
        <dbReference type="PROSITE" id="PS50011"/>
    </source>
</evidence>
<evidence type="ECO:0000256" key="7">
    <source>
        <dbReference type="ARBA" id="ARBA00038543"/>
    </source>
</evidence>
<dbReference type="InterPro" id="IPR000719">
    <property type="entry name" value="Prot_kinase_dom"/>
</dbReference>
<keyword evidence="4 11" id="KW-0547">Nucleotide-binding</keyword>
<dbReference type="SUPFAM" id="SSF56112">
    <property type="entry name" value="Protein kinase-like (PK-like)"/>
    <property type="match status" value="1"/>
</dbReference>
<comment type="similarity">
    <text evidence="1">Belongs to the protein kinase superfamily. CMGC Ser/Thr protein kinase family. CDC2/CDKX subfamily.</text>
</comment>